<sequence length="119" mass="13016">MITTKINAKNKIKYLARIQKKKKSTLLANDKKVSGKAARTKDGAEALGAGGELTGESLDGTVGLDGVDVVEGVGAVASVPVQVPLPERSTRMGLEPSPGWWWVEWRGMAEERERWSRRR</sequence>
<evidence type="ECO:0000313" key="2">
    <source>
        <dbReference type="EMBL" id="KAG5594149.1"/>
    </source>
</evidence>
<comment type="caution">
    <text evidence="2">The sequence shown here is derived from an EMBL/GenBank/DDBJ whole genome shotgun (WGS) entry which is preliminary data.</text>
</comment>
<reference evidence="2 3" key="1">
    <citation type="submission" date="2020-09" db="EMBL/GenBank/DDBJ databases">
        <title>De no assembly of potato wild relative species, Solanum commersonii.</title>
        <authorList>
            <person name="Cho K."/>
        </authorList>
    </citation>
    <scope>NUCLEOTIDE SEQUENCE [LARGE SCALE GENOMIC DNA]</scope>
    <source>
        <strain evidence="2">LZ3.2</strain>
        <tissue evidence="2">Leaf</tissue>
    </source>
</reference>
<dbReference type="EMBL" id="JACXVP010000007">
    <property type="protein sequence ID" value="KAG5594149.1"/>
    <property type="molecule type" value="Genomic_DNA"/>
</dbReference>
<evidence type="ECO:0000313" key="3">
    <source>
        <dbReference type="Proteomes" id="UP000824120"/>
    </source>
</evidence>
<organism evidence="2 3">
    <name type="scientific">Solanum commersonii</name>
    <name type="common">Commerson's wild potato</name>
    <name type="synonym">Commerson's nightshade</name>
    <dbReference type="NCBI Taxonomy" id="4109"/>
    <lineage>
        <taxon>Eukaryota</taxon>
        <taxon>Viridiplantae</taxon>
        <taxon>Streptophyta</taxon>
        <taxon>Embryophyta</taxon>
        <taxon>Tracheophyta</taxon>
        <taxon>Spermatophyta</taxon>
        <taxon>Magnoliopsida</taxon>
        <taxon>eudicotyledons</taxon>
        <taxon>Gunneridae</taxon>
        <taxon>Pentapetalae</taxon>
        <taxon>asterids</taxon>
        <taxon>lamiids</taxon>
        <taxon>Solanales</taxon>
        <taxon>Solanaceae</taxon>
        <taxon>Solanoideae</taxon>
        <taxon>Solaneae</taxon>
        <taxon>Solanum</taxon>
    </lineage>
</organism>
<protein>
    <submittedName>
        <fullName evidence="2">Uncharacterized protein</fullName>
    </submittedName>
</protein>
<dbReference type="AlphaFoldDB" id="A0A9J5Y1R4"/>
<dbReference type="Proteomes" id="UP000824120">
    <property type="component" value="Chromosome 7"/>
</dbReference>
<evidence type="ECO:0000256" key="1">
    <source>
        <dbReference type="SAM" id="MobiDB-lite"/>
    </source>
</evidence>
<accession>A0A9J5Y1R4</accession>
<keyword evidence="3" id="KW-1185">Reference proteome</keyword>
<proteinExistence type="predicted"/>
<name>A0A9J5Y1R4_SOLCO</name>
<gene>
    <name evidence="2" type="ORF">H5410_035381</name>
</gene>
<feature type="region of interest" description="Disordered" evidence="1">
    <location>
        <begin position="33"/>
        <end position="54"/>
    </location>
</feature>
<feature type="compositionally biased region" description="Basic and acidic residues" evidence="1">
    <location>
        <begin position="33"/>
        <end position="44"/>
    </location>
</feature>